<dbReference type="AlphaFoldDB" id="A0AAV2HH99"/>
<feature type="region of interest" description="Disordered" evidence="1">
    <location>
        <begin position="1"/>
        <end position="26"/>
    </location>
</feature>
<feature type="non-terminal residue" evidence="2">
    <location>
        <position position="560"/>
    </location>
</feature>
<evidence type="ECO:0000313" key="2">
    <source>
        <dbReference type="EMBL" id="CAL1533084.1"/>
    </source>
</evidence>
<organism evidence="2 3">
    <name type="scientific">Lymnaea stagnalis</name>
    <name type="common">Great pond snail</name>
    <name type="synonym">Helix stagnalis</name>
    <dbReference type="NCBI Taxonomy" id="6523"/>
    <lineage>
        <taxon>Eukaryota</taxon>
        <taxon>Metazoa</taxon>
        <taxon>Spiralia</taxon>
        <taxon>Lophotrochozoa</taxon>
        <taxon>Mollusca</taxon>
        <taxon>Gastropoda</taxon>
        <taxon>Heterobranchia</taxon>
        <taxon>Euthyneura</taxon>
        <taxon>Panpulmonata</taxon>
        <taxon>Hygrophila</taxon>
        <taxon>Lymnaeoidea</taxon>
        <taxon>Lymnaeidae</taxon>
        <taxon>Lymnaea</taxon>
    </lineage>
</organism>
<keyword evidence="3" id="KW-1185">Reference proteome</keyword>
<reference evidence="2 3" key="1">
    <citation type="submission" date="2024-04" db="EMBL/GenBank/DDBJ databases">
        <authorList>
            <consortium name="Genoscope - CEA"/>
            <person name="William W."/>
        </authorList>
    </citation>
    <scope>NUCLEOTIDE SEQUENCE [LARGE SCALE GENOMIC DNA]</scope>
</reference>
<feature type="region of interest" description="Disordered" evidence="1">
    <location>
        <begin position="66"/>
        <end position="95"/>
    </location>
</feature>
<sequence>MDTSPEAHVGKGGTIQAGTIEGGPIQDGTVHVGTIQEETIETGAIQGVKIQSESIQVLGGETTKLRGDATNVGKRTTEERNRTTEAKEGATEGRKGALERIKCATELGKGSTESGKFPSDIRNRATEEGKSATKVGVALIQTSIIKDIKEPMKKPTAGDRSEDGCKTECLQHIDDSSPYEEDVVYGPEANLQEHYDNCRKNPTHEKFIPITLFGPQHLPPHYHKKSMFELVKALADLTVRLTVTNVSSNRPETFNETPYPRFKNRGQKGFPSYGTGRVVQVKKYTVTDGQPCPCLNCKQSSAVQEWSQIRITTATHVVFDDEEAQYTNVRWGYDSDSSQEISFCGLSAQGDMEGDVCNLYCVTHDLDFADSLAAIVANYKTLSQKVFKKYESTKEEEKLTIIISHPHGCPKQVSIGQWTHRTDIVKKEFKTVYVNSQQDGNDDYNDNQDDLYDDLYENDDDQYNDDDRNNDYDDQYNVDDRNDDYDDQYNDDDRNDDYDDRNEDYDDQYNDDDRNDEYDDQYNDDDRNDDYDDQYNDDDRNDDYDDQYNDDDRNDDYDDQ</sequence>
<accession>A0AAV2HH99</accession>
<feature type="compositionally biased region" description="Acidic residues" evidence="1">
    <location>
        <begin position="472"/>
        <end position="560"/>
    </location>
</feature>
<gene>
    <name evidence="2" type="ORF">GSLYS_00007102001</name>
</gene>
<evidence type="ECO:0000256" key="1">
    <source>
        <dbReference type="SAM" id="MobiDB-lite"/>
    </source>
</evidence>
<feature type="region of interest" description="Disordered" evidence="1">
    <location>
        <begin position="436"/>
        <end position="560"/>
    </location>
</feature>
<name>A0AAV2HH99_LYMST</name>
<comment type="caution">
    <text evidence="2">The sequence shown here is derived from an EMBL/GenBank/DDBJ whole genome shotgun (WGS) entry which is preliminary data.</text>
</comment>
<dbReference type="Proteomes" id="UP001497497">
    <property type="component" value="Unassembled WGS sequence"/>
</dbReference>
<feature type="compositionally biased region" description="Acidic residues" evidence="1">
    <location>
        <begin position="440"/>
        <end position="464"/>
    </location>
</feature>
<dbReference type="EMBL" id="CAXITT010000133">
    <property type="protein sequence ID" value="CAL1533084.1"/>
    <property type="molecule type" value="Genomic_DNA"/>
</dbReference>
<protein>
    <submittedName>
        <fullName evidence="2">Uncharacterized protein</fullName>
    </submittedName>
</protein>
<evidence type="ECO:0000313" key="3">
    <source>
        <dbReference type="Proteomes" id="UP001497497"/>
    </source>
</evidence>
<proteinExistence type="predicted"/>
<feature type="compositionally biased region" description="Basic and acidic residues" evidence="1">
    <location>
        <begin position="75"/>
        <end position="95"/>
    </location>
</feature>